<keyword evidence="1" id="KW-0413">Isomerase</keyword>
<dbReference type="OMA" id="YLFTIHR"/>
<dbReference type="GO" id="GO:0016853">
    <property type="term" value="F:isomerase activity"/>
    <property type="evidence" value="ECO:0007669"/>
    <property type="project" value="UniProtKB-KW"/>
</dbReference>
<evidence type="ECO:0000313" key="1">
    <source>
        <dbReference type="EMBL" id="NYR16236.1"/>
    </source>
</evidence>
<dbReference type="SUPFAM" id="SSF52096">
    <property type="entry name" value="ClpP/crotonase"/>
    <property type="match status" value="1"/>
</dbReference>
<organism evidence="1 2">
    <name type="scientific">Pyrobaculum arsenaticum</name>
    <dbReference type="NCBI Taxonomy" id="121277"/>
    <lineage>
        <taxon>Archaea</taxon>
        <taxon>Thermoproteota</taxon>
        <taxon>Thermoprotei</taxon>
        <taxon>Thermoproteales</taxon>
        <taxon>Thermoproteaceae</taxon>
        <taxon>Pyrobaculum</taxon>
    </lineage>
</organism>
<gene>
    <name evidence="1" type="ORF">HC235_09900</name>
</gene>
<dbReference type="RefSeq" id="WP_011901299.1">
    <property type="nucleotide sequence ID" value="NZ_JAAVJF010000005.1"/>
</dbReference>
<dbReference type="EMBL" id="JAAVJF010000005">
    <property type="protein sequence ID" value="NYR16236.1"/>
    <property type="molecule type" value="Genomic_DNA"/>
</dbReference>
<dbReference type="PANTHER" id="PTHR11941:SF54">
    <property type="entry name" value="ENOYL-COA HYDRATASE, MITOCHONDRIAL"/>
    <property type="match status" value="1"/>
</dbReference>
<dbReference type="PANTHER" id="PTHR11941">
    <property type="entry name" value="ENOYL-COA HYDRATASE-RELATED"/>
    <property type="match status" value="1"/>
</dbReference>
<dbReference type="InterPro" id="IPR001753">
    <property type="entry name" value="Enoyl-CoA_hydra/iso"/>
</dbReference>
<dbReference type="GO" id="GO:0006635">
    <property type="term" value="P:fatty acid beta-oxidation"/>
    <property type="evidence" value="ECO:0007669"/>
    <property type="project" value="TreeGrafter"/>
</dbReference>
<proteinExistence type="predicted"/>
<dbReference type="Proteomes" id="UP000554766">
    <property type="component" value="Unassembled WGS sequence"/>
</dbReference>
<dbReference type="Gene3D" id="3.90.226.10">
    <property type="entry name" value="2-enoyl-CoA Hydratase, Chain A, domain 1"/>
    <property type="match status" value="1"/>
</dbReference>
<dbReference type="InterPro" id="IPR029045">
    <property type="entry name" value="ClpP/crotonase-like_dom_sf"/>
</dbReference>
<dbReference type="Pfam" id="PF00378">
    <property type="entry name" value="ECH_1"/>
    <property type="match status" value="1"/>
</dbReference>
<accession>A0A7L4PFE7</accession>
<keyword evidence="2" id="KW-1185">Reference proteome</keyword>
<sequence>MIKSEPFGKYHKIVLTGEKRNAFTWNVVKRLLEIGCDRDVLITNEGPVFSAGLDLSVFLESKDKVLEYLFTIHRLVKKLLGCGGRTVVLVKGDVYGFGVEVLYFVDYVVASGDAFRFSLQGVNFGVFPPYTVALGRRLFSHGHLRVMLNRDFTAREAAVFGIVSEIGDFQPNRLFQPPDYLEPVRPRRWLLEVVDEAVPFLYRLAEVGTREETRERIRKFLGKA</sequence>
<reference evidence="1 2" key="1">
    <citation type="journal article" date="2020" name="Nat. Commun.">
        <title>The structures of two archaeal type IV pili illuminate evolutionary relationships.</title>
        <authorList>
            <person name="Wang F."/>
            <person name="Baquero D.P."/>
            <person name="Su Z."/>
            <person name="Beltran L.C."/>
            <person name="Prangishvili D."/>
            <person name="Krupovic M."/>
            <person name="Egelman E.H."/>
        </authorList>
    </citation>
    <scope>NUCLEOTIDE SEQUENCE [LARGE SCALE GENOMIC DNA]</scope>
    <source>
        <strain evidence="1 2">2GA</strain>
    </source>
</reference>
<evidence type="ECO:0000313" key="2">
    <source>
        <dbReference type="Proteomes" id="UP000554766"/>
    </source>
</evidence>
<dbReference type="GeneID" id="5056189"/>
<dbReference type="CDD" id="cd06558">
    <property type="entry name" value="crotonase-like"/>
    <property type="match status" value="1"/>
</dbReference>
<comment type="caution">
    <text evidence="1">The sequence shown here is derived from an EMBL/GenBank/DDBJ whole genome shotgun (WGS) entry which is preliminary data.</text>
</comment>
<dbReference type="AlphaFoldDB" id="A0A7L4PFE7"/>
<protein>
    <submittedName>
        <fullName evidence="1">Enoyl-CoA hydratase/isomerase family protein</fullName>
    </submittedName>
</protein>
<name>A0A7L4PFE7_9CREN</name>